<gene>
    <name evidence="1" type="ORF">ALC62_16019</name>
</gene>
<accession>A0A151I6E2</accession>
<name>A0A151I6E2_9HYME</name>
<dbReference type="STRING" id="456900.A0A151I6E2"/>
<dbReference type="PANTHER" id="PTHR47326">
    <property type="entry name" value="TRANSPOSABLE ELEMENT TC3 TRANSPOSASE-LIKE PROTEIN"/>
    <property type="match status" value="1"/>
</dbReference>
<dbReference type="GO" id="GO:0003676">
    <property type="term" value="F:nucleic acid binding"/>
    <property type="evidence" value="ECO:0007669"/>
    <property type="project" value="InterPro"/>
</dbReference>
<dbReference type="Proteomes" id="UP000078542">
    <property type="component" value="Unassembled WGS sequence"/>
</dbReference>
<evidence type="ECO:0000313" key="1">
    <source>
        <dbReference type="EMBL" id="KYM93377.1"/>
    </source>
</evidence>
<reference evidence="1 2" key="1">
    <citation type="submission" date="2016-03" db="EMBL/GenBank/DDBJ databases">
        <title>Cyphomyrmex costatus WGS genome.</title>
        <authorList>
            <person name="Nygaard S."/>
            <person name="Hu H."/>
            <person name="Boomsma J."/>
            <person name="Zhang G."/>
        </authorList>
    </citation>
    <scope>NUCLEOTIDE SEQUENCE [LARGE SCALE GENOMIC DNA]</scope>
    <source>
        <strain evidence="1">MS0001</strain>
        <tissue evidence="1">Whole body</tissue>
    </source>
</reference>
<evidence type="ECO:0008006" key="3">
    <source>
        <dbReference type="Google" id="ProtNLM"/>
    </source>
</evidence>
<dbReference type="AlphaFoldDB" id="A0A151I6E2"/>
<proteinExistence type="predicted"/>
<dbReference type="Gene3D" id="3.30.420.10">
    <property type="entry name" value="Ribonuclease H-like superfamily/Ribonuclease H"/>
    <property type="match status" value="1"/>
</dbReference>
<protein>
    <recommendedName>
        <fullName evidence="3">Transposable element Tc3 transposase</fullName>
    </recommendedName>
</protein>
<dbReference type="PANTHER" id="PTHR47326:SF1">
    <property type="entry name" value="HTH PSQ-TYPE DOMAIN-CONTAINING PROTEIN"/>
    <property type="match status" value="1"/>
</dbReference>
<dbReference type="EMBL" id="KQ978517">
    <property type="protein sequence ID" value="KYM93377.1"/>
    <property type="molecule type" value="Genomic_DNA"/>
</dbReference>
<evidence type="ECO:0000313" key="2">
    <source>
        <dbReference type="Proteomes" id="UP000078542"/>
    </source>
</evidence>
<keyword evidence="2" id="KW-1185">Reference proteome</keyword>
<sequence length="106" mass="12413">MWFQQDGCPAHTSLIARHQLNRIFPGRWIGKHGPHNWPPRSPDLTILDYYLWGTIKDLVYRERPTTAEDMKNRIRQAIQSLDSAEIRRATDDFCEYTKVTARGTTL</sequence>
<organism evidence="1 2">
    <name type="scientific">Cyphomyrmex costatus</name>
    <dbReference type="NCBI Taxonomy" id="456900"/>
    <lineage>
        <taxon>Eukaryota</taxon>
        <taxon>Metazoa</taxon>
        <taxon>Ecdysozoa</taxon>
        <taxon>Arthropoda</taxon>
        <taxon>Hexapoda</taxon>
        <taxon>Insecta</taxon>
        <taxon>Pterygota</taxon>
        <taxon>Neoptera</taxon>
        <taxon>Endopterygota</taxon>
        <taxon>Hymenoptera</taxon>
        <taxon>Apocrita</taxon>
        <taxon>Aculeata</taxon>
        <taxon>Formicoidea</taxon>
        <taxon>Formicidae</taxon>
        <taxon>Myrmicinae</taxon>
        <taxon>Cyphomyrmex</taxon>
    </lineage>
</organism>
<dbReference type="InterPro" id="IPR036397">
    <property type="entry name" value="RNaseH_sf"/>
</dbReference>